<evidence type="ECO:0000313" key="2">
    <source>
        <dbReference type="Proteomes" id="UP000070720"/>
    </source>
</evidence>
<dbReference type="AlphaFoldDB" id="A0A1C3YKC4"/>
<dbReference type="VEuPathDB" id="FungiDB:FGRAMPH1_01G19273"/>
<proteinExistence type="predicted"/>
<accession>A0A1C3YKC4</accession>
<keyword evidence="2" id="KW-1185">Reference proteome</keyword>
<dbReference type="eggNOG" id="ENOG502SDNM">
    <property type="taxonomic scope" value="Eukaryota"/>
</dbReference>
<sequence length="150" mass="17556">MQLLAHHELPIFNHTQTTSIIMASTTQISHAYRSLYRNILRAVQYSSPARFVARDQLRRAFREPGATYDERGIKRTNWFLEAAAKEKGMEHRILKNLLRVQKMRFRKRAYSSYDPLKYADNETKVANATAYNHYDMTVAMLNKSMGTLLR</sequence>
<reference evidence="2" key="2">
    <citation type="journal article" date="2010" name="Nature">
        <title>Comparative genomics reveals mobile pathogenicity chromosomes in Fusarium.</title>
        <authorList>
            <person name="Ma L.J."/>
            <person name="van der Does H.C."/>
            <person name="Borkovich K.A."/>
            <person name="Coleman J.J."/>
            <person name="Daboussi M.J."/>
            <person name="Di Pietro A."/>
            <person name="Dufresne M."/>
            <person name="Freitag M."/>
            <person name="Grabherr M."/>
            <person name="Henrissat B."/>
            <person name="Houterman P.M."/>
            <person name="Kang S."/>
            <person name="Shim W.B."/>
            <person name="Woloshuk C."/>
            <person name="Xie X."/>
            <person name="Xu J.R."/>
            <person name="Antoniw J."/>
            <person name="Baker S.E."/>
            <person name="Bluhm B.H."/>
            <person name="Breakspear A."/>
            <person name="Brown D.W."/>
            <person name="Butchko R.A."/>
            <person name="Chapman S."/>
            <person name="Coulson R."/>
            <person name="Coutinho P.M."/>
            <person name="Danchin E.G."/>
            <person name="Diener A."/>
            <person name="Gale L.R."/>
            <person name="Gardiner D.M."/>
            <person name="Goff S."/>
            <person name="Hammond-Kosack K.E."/>
            <person name="Hilburn K."/>
            <person name="Hua-Van A."/>
            <person name="Jonkers W."/>
            <person name="Kazan K."/>
            <person name="Kodira C.D."/>
            <person name="Koehrsen M."/>
            <person name="Kumar L."/>
            <person name="Lee Y.H."/>
            <person name="Li L."/>
            <person name="Manners J.M."/>
            <person name="Miranda-Saavedra D."/>
            <person name="Mukherjee M."/>
            <person name="Park G."/>
            <person name="Park J."/>
            <person name="Park S.Y."/>
            <person name="Proctor R.H."/>
            <person name="Regev A."/>
            <person name="Ruiz-Roldan M.C."/>
            <person name="Sain D."/>
            <person name="Sakthikumar S."/>
            <person name="Sykes S."/>
            <person name="Schwartz D.C."/>
            <person name="Turgeon B.G."/>
            <person name="Wapinski I."/>
            <person name="Yoder O."/>
            <person name="Young S."/>
            <person name="Zeng Q."/>
            <person name="Zhou S."/>
            <person name="Galagan J."/>
            <person name="Cuomo C.A."/>
            <person name="Kistler H.C."/>
            <person name="Rep M."/>
        </authorList>
    </citation>
    <scope>GENOME REANNOTATION</scope>
    <source>
        <strain evidence="2">ATCC MYA-4620 / CBS 123657 / FGSC 9075 / NRRL 31084 / PH-1</strain>
    </source>
</reference>
<reference evidence="2" key="1">
    <citation type="journal article" date="2007" name="Science">
        <title>The Fusarium graminearum genome reveals a link between localized polymorphism and pathogen specialization.</title>
        <authorList>
            <person name="Cuomo C.A."/>
            <person name="Gueldener U."/>
            <person name="Xu J.-R."/>
            <person name="Trail F."/>
            <person name="Turgeon B.G."/>
            <person name="Di Pietro A."/>
            <person name="Walton J.D."/>
            <person name="Ma L.-J."/>
            <person name="Baker S.E."/>
            <person name="Rep M."/>
            <person name="Adam G."/>
            <person name="Antoniw J."/>
            <person name="Baldwin T."/>
            <person name="Calvo S.E."/>
            <person name="Chang Y.-L."/>
            <person name="DeCaprio D."/>
            <person name="Gale L.R."/>
            <person name="Gnerre S."/>
            <person name="Goswami R.S."/>
            <person name="Hammond-Kosack K."/>
            <person name="Harris L.J."/>
            <person name="Hilburn K."/>
            <person name="Kennell J.C."/>
            <person name="Kroken S."/>
            <person name="Magnuson J.K."/>
            <person name="Mannhaupt G."/>
            <person name="Mauceli E.W."/>
            <person name="Mewes H.-W."/>
            <person name="Mitterbauer R."/>
            <person name="Muehlbauer G."/>
            <person name="Muensterkoetter M."/>
            <person name="Nelson D."/>
            <person name="O'Donnell K."/>
            <person name="Ouellet T."/>
            <person name="Qi W."/>
            <person name="Quesneville H."/>
            <person name="Roncero M.I.G."/>
            <person name="Seong K.-Y."/>
            <person name="Tetko I.V."/>
            <person name="Urban M."/>
            <person name="Waalwijk C."/>
            <person name="Ward T.J."/>
            <person name="Yao J."/>
            <person name="Birren B.W."/>
            <person name="Kistler H.C."/>
        </authorList>
    </citation>
    <scope>NUCLEOTIDE SEQUENCE [LARGE SCALE GENOMIC DNA]</scope>
    <source>
        <strain evidence="2">ATCC MYA-4620 / CBS 123657 / FGSC 9075 / NRRL 31084 / PH-1</strain>
    </source>
</reference>
<dbReference type="EMBL" id="HG970334">
    <property type="protein sequence ID" value="SCB64847.1"/>
    <property type="molecule type" value="Genomic_DNA"/>
</dbReference>
<organism evidence="1 2">
    <name type="scientific">Gibberella zeae (strain ATCC MYA-4620 / CBS 123657 / FGSC 9075 / NRRL 31084 / PH-1)</name>
    <name type="common">Wheat head blight fungus</name>
    <name type="synonym">Fusarium graminearum</name>
    <dbReference type="NCBI Taxonomy" id="229533"/>
    <lineage>
        <taxon>Eukaryota</taxon>
        <taxon>Fungi</taxon>
        <taxon>Dikarya</taxon>
        <taxon>Ascomycota</taxon>
        <taxon>Pezizomycotina</taxon>
        <taxon>Sordariomycetes</taxon>
        <taxon>Hypocreomycetidae</taxon>
        <taxon>Hypocreales</taxon>
        <taxon>Nectriaceae</taxon>
        <taxon>Fusarium</taxon>
    </lineage>
</organism>
<gene>
    <name evidence="1" type="ORF">FGRAMPH1_01T19273</name>
</gene>
<protein>
    <submittedName>
        <fullName evidence="1">Chromosome 3, complete genome</fullName>
    </submittedName>
</protein>
<name>A0A1C3YKC4_GIBZE</name>
<dbReference type="STRING" id="229533.A0A1C3YKC4"/>
<dbReference type="InParanoid" id="A0A1C3YKC4"/>
<evidence type="ECO:0000313" key="1">
    <source>
        <dbReference type="EMBL" id="SCB64847.1"/>
    </source>
</evidence>
<dbReference type="Proteomes" id="UP000070720">
    <property type="component" value="Chromosome 3"/>
</dbReference>
<reference evidence="1 2" key="3">
    <citation type="journal article" date="2015" name="BMC Genomics">
        <title>The completed genome sequence of the pathogenic ascomycete fungus Fusarium graminearum.</title>
        <authorList>
            <person name="King R."/>
            <person name="Urban M."/>
            <person name="Hammond-Kosack M.C."/>
            <person name="Hassani-Pak K."/>
            <person name="Hammond-Kosack K.E."/>
        </authorList>
    </citation>
    <scope>NUCLEOTIDE SEQUENCE [LARGE SCALE GENOMIC DNA]</scope>
    <source>
        <strain evidence="2">ATCC MYA-4620 / CBS 123657 / FGSC 9075 / NRRL 31084 / PH-1</strain>
    </source>
</reference>